<feature type="region of interest" description="Disordered" evidence="1">
    <location>
        <begin position="1"/>
        <end position="27"/>
    </location>
</feature>
<protein>
    <submittedName>
        <fullName evidence="2">Uncharacterized protein</fullName>
    </submittedName>
</protein>
<comment type="caution">
    <text evidence="2">The sequence shown here is derived from an EMBL/GenBank/DDBJ whole genome shotgun (WGS) entry which is preliminary data.</text>
</comment>
<evidence type="ECO:0000256" key="1">
    <source>
        <dbReference type="SAM" id="MobiDB-lite"/>
    </source>
</evidence>
<sequence>MTKQTIRPTEPTNDNNEGADEQLEVGEQMDADTRRNLINKLHKKAKWMYLVHLNSDDATTIIHGGKLLKDSIEYEMILKKVRDCAKGWKHRSINKMIDYVSNVIEAERTAQPTYSIANAKEKDLLYEYFIERFTKEDFIDIFVWTVDILDYDNSSELAKWFMMQVFANLAVEEKLHVDITSKHREKSREGWGSRAALLQFWDDLGGQEQFDPVHLGEFAEVQSKPSKQSKSSKTKNKPVSTILIQSTRPAPTATPLGKY</sequence>
<feature type="compositionally biased region" description="Polar residues" evidence="1">
    <location>
        <begin position="1"/>
        <end position="16"/>
    </location>
</feature>
<feature type="compositionally biased region" description="Polar residues" evidence="1">
    <location>
        <begin position="238"/>
        <end position="249"/>
    </location>
</feature>
<evidence type="ECO:0000313" key="3">
    <source>
        <dbReference type="Proteomes" id="UP000242791"/>
    </source>
</evidence>
<dbReference type="VEuPathDB" id="FungiDB:ACJ73_07673"/>
<feature type="compositionally biased region" description="Acidic residues" evidence="1">
    <location>
        <begin position="17"/>
        <end position="27"/>
    </location>
</feature>
<accession>A0A1J9PXE6</accession>
<dbReference type="AlphaFoldDB" id="A0A1J9PXE6"/>
<feature type="region of interest" description="Disordered" evidence="1">
    <location>
        <begin position="221"/>
        <end position="259"/>
    </location>
</feature>
<name>A0A1J9PXE6_9EURO</name>
<dbReference type="OrthoDB" id="5425043at2759"/>
<keyword evidence="3" id="KW-1185">Reference proteome</keyword>
<dbReference type="EMBL" id="LGTZ01001607">
    <property type="protein sequence ID" value="OJD20990.1"/>
    <property type="molecule type" value="Genomic_DNA"/>
</dbReference>
<evidence type="ECO:0000313" key="2">
    <source>
        <dbReference type="EMBL" id="OJD20990.1"/>
    </source>
</evidence>
<proteinExistence type="predicted"/>
<dbReference type="Proteomes" id="UP000242791">
    <property type="component" value="Unassembled WGS sequence"/>
</dbReference>
<reference evidence="2 3" key="1">
    <citation type="submission" date="2015-08" db="EMBL/GenBank/DDBJ databases">
        <title>Emmonsia species relationships and genome sequence.</title>
        <authorList>
            <person name="Cuomo C.A."/>
            <person name="Schwartz I.S."/>
            <person name="Kenyon C."/>
            <person name="De Hoog G.S."/>
            <person name="Govender N.P."/>
            <person name="Botha A."/>
            <person name="Moreno L."/>
            <person name="De Vries M."/>
            <person name="Munoz J.F."/>
            <person name="Stielow J.B."/>
        </authorList>
    </citation>
    <scope>NUCLEOTIDE SEQUENCE [LARGE SCALE GENOMIC DNA]</scope>
    <source>
        <strain evidence="2 3">EI222</strain>
    </source>
</reference>
<gene>
    <name evidence="2" type="ORF">ACJ73_07673</name>
</gene>
<organism evidence="2 3">
    <name type="scientific">Blastomyces percursus</name>
    <dbReference type="NCBI Taxonomy" id="1658174"/>
    <lineage>
        <taxon>Eukaryota</taxon>
        <taxon>Fungi</taxon>
        <taxon>Dikarya</taxon>
        <taxon>Ascomycota</taxon>
        <taxon>Pezizomycotina</taxon>
        <taxon>Eurotiomycetes</taxon>
        <taxon>Eurotiomycetidae</taxon>
        <taxon>Onygenales</taxon>
        <taxon>Ajellomycetaceae</taxon>
        <taxon>Blastomyces</taxon>
    </lineage>
</organism>